<evidence type="ECO:0000256" key="2">
    <source>
        <dbReference type="SAM" id="MobiDB-lite"/>
    </source>
</evidence>
<reference evidence="5" key="1">
    <citation type="submission" date="2025-08" db="UniProtKB">
        <authorList>
            <consortium name="RefSeq"/>
        </authorList>
    </citation>
    <scope>IDENTIFICATION</scope>
</reference>
<dbReference type="Proteomes" id="UP001652581">
    <property type="component" value="Chromosome 8"/>
</dbReference>
<dbReference type="Gene3D" id="3.40.250.10">
    <property type="entry name" value="Rhodanese-like domain"/>
    <property type="match status" value="1"/>
</dbReference>
<dbReference type="InterPro" id="IPR001307">
    <property type="entry name" value="Thiosulphate_STrfase_CS"/>
</dbReference>
<gene>
    <name evidence="5" type="primary">LOC102525001</name>
</gene>
<dbReference type="PROSITE" id="PS50206">
    <property type="entry name" value="RHODANESE_3"/>
    <property type="match status" value="1"/>
</dbReference>
<dbReference type="GeneID" id="102525001"/>
<dbReference type="CDD" id="cd01519">
    <property type="entry name" value="RHOD_HSP67B2"/>
    <property type="match status" value="1"/>
</dbReference>
<feature type="domain" description="Rhodanese" evidence="3">
    <location>
        <begin position="227"/>
        <end position="329"/>
    </location>
</feature>
<protein>
    <recommendedName>
        <fullName evidence="1">Sulfurtransferase</fullName>
    </recommendedName>
</protein>
<dbReference type="RefSeq" id="XP_072822031.1">
    <property type="nucleotide sequence ID" value="XM_072965930.1"/>
</dbReference>
<feature type="compositionally biased region" description="Basic residues" evidence="2">
    <location>
        <begin position="25"/>
        <end position="37"/>
    </location>
</feature>
<feature type="compositionally biased region" description="Basic and acidic residues" evidence="2">
    <location>
        <begin position="7"/>
        <end position="24"/>
    </location>
</feature>
<feature type="region of interest" description="Disordered" evidence="2">
    <location>
        <begin position="1"/>
        <end position="45"/>
    </location>
</feature>
<dbReference type="SUPFAM" id="SSF52821">
    <property type="entry name" value="Rhodanese/Cell cycle control phosphatase"/>
    <property type="match status" value="1"/>
</dbReference>
<dbReference type="SMART" id="SM00450">
    <property type="entry name" value="RHOD"/>
    <property type="match status" value="1"/>
</dbReference>
<organism evidence="4 5">
    <name type="scientific">Vicugna pacos</name>
    <name type="common">Alpaca</name>
    <name type="synonym">Lama pacos</name>
    <dbReference type="NCBI Taxonomy" id="30538"/>
    <lineage>
        <taxon>Eukaryota</taxon>
        <taxon>Metazoa</taxon>
        <taxon>Chordata</taxon>
        <taxon>Craniata</taxon>
        <taxon>Vertebrata</taxon>
        <taxon>Euteleostomi</taxon>
        <taxon>Mammalia</taxon>
        <taxon>Eutheria</taxon>
        <taxon>Laurasiatheria</taxon>
        <taxon>Artiodactyla</taxon>
        <taxon>Tylopoda</taxon>
        <taxon>Camelidae</taxon>
        <taxon>Vicugna</taxon>
    </lineage>
</organism>
<keyword evidence="1" id="KW-0808">Transferase</keyword>
<dbReference type="PANTHER" id="PTHR44086">
    <property type="entry name" value="THIOSULFATE SULFURTRANSFERASE RDL2, MITOCHONDRIAL-RELATED"/>
    <property type="match status" value="1"/>
</dbReference>
<feature type="region of interest" description="Disordered" evidence="2">
    <location>
        <begin position="119"/>
        <end position="145"/>
    </location>
</feature>
<dbReference type="InterPro" id="IPR001763">
    <property type="entry name" value="Rhodanese-like_dom"/>
</dbReference>
<dbReference type="PANTHER" id="PTHR44086:SF10">
    <property type="entry name" value="THIOSULFATE SULFURTRANSFERASE_RHODANESE-LIKE DOMAIN-CONTAINING PROTEIN 3"/>
    <property type="match status" value="1"/>
</dbReference>
<sequence length="332" mass="37137">MRRTQHRTRDSPFPDERPRYDQKRLRLRGRPARRQGRGRVCPPPRPGDFGALGAWPRSLSWAQGWTGVCRACVLYTLSFQTTLSFKAGHASVRNYSWWHYPVRPAPSWRALERPARLAPRREEEEEPEQEVVSSPAAQAGDGSPAVPAAPKCALGDPRLSGGCALGSRAIGAWGCSWRTQGEGYTLLQGARVETMYKGLKSIKGSCHNFCTAICKDVTYMELKKLLNSKKIMLIDVRETWEILEYGKIPGSVNIPLDEVGEALQMNPKDFKEKYNEVKPSKSDSLVFSCLAGVRSKKALDTALSLGFNSAQNYAGGWKEWATYEFSEKKQGH</sequence>
<accession>A0ABM5DMA9</accession>
<name>A0ABM5DMA9_VICPA</name>
<evidence type="ECO:0000313" key="5">
    <source>
        <dbReference type="RefSeq" id="XP_072822031.1"/>
    </source>
</evidence>
<dbReference type="Pfam" id="PF00581">
    <property type="entry name" value="Rhodanese"/>
    <property type="match status" value="1"/>
</dbReference>
<evidence type="ECO:0000259" key="3">
    <source>
        <dbReference type="PROSITE" id="PS50206"/>
    </source>
</evidence>
<proteinExistence type="predicted"/>
<evidence type="ECO:0000256" key="1">
    <source>
        <dbReference type="RuleBase" id="RU000507"/>
    </source>
</evidence>
<dbReference type="InterPro" id="IPR036873">
    <property type="entry name" value="Rhodanese-like_dom_sf"/>
</dbReference>
<keyword evidence="4" id="KW-1185">Reference proteome</keyword>
<dbReference type="PROSITE" id="PS00683">
    <property type="entry name" value="RHODANESE_2"/>
    <property type="match status" value="1"/>
</dbReference>
<evidence type="ECO:0000313" key="4">
    <source>
        <dbReference type="Proteomes" id="UP001652581"/>
    </source>
</evidence>